<dbReference type="EMBL" id="JBCGDO010000013">
    <property type="protein sequence ID" value="MEM0543007.1"/>
    <property type="molecule type" value="Genomic_DNA"/>
</dbReference>
<sequence>MKISLNNIGTGSIILRKIREKRLSFKVVGEAINRNGLSVYKYTESRSLQTAVLIDFCYALKHNFFSDIADHLPIEFTKNQPKTDKLNAEKDALIAQLQEENKVLRIQNEVLMKIRS</sequence>
<feature type="coiled-coil region" evidence="1">
    <location>
        <begin position="83"/>
        <end position="114"/>
    </location>
</feature>
<reference evidence="2 3" key="1">
    <citation type="submission" date="2024-03" db="EMBL/GenBank/DDBJ databases">
        <title>Two novel species of the genus Flavobacterium exhibiting potentially degradation of complex polysaccharides.</title>
        <authorList>
            <person name="Lian X."/>
        </authorList>
    </citation>
    <scope>NUCLEOTIDE SEQUENCE [LARGE SCALE GENOMIC DNA]</scope>
    <source>
        <strain evidence="3">j3</strain>
    </source>
</reference>
<proteinExistence type="predicted"/>
<name>A0ABU9N8B0_9FLAO</name>
<dbReference type="Proteomes" id="UP001460072">
    <property type="component" value="Unassembled WGS sequence"/>
</dbReference>
<dbReference type="RefSeq" id="WP_342696211.1">
    <property type="nucleotide sequence ID" value="NZ_JBCGDO010000013.1"/>
</dbReference>
<evidence type="ECO:0000313" key="2">
    <source>
        <dbReference type="EMBL" id="MEM0543007.1"/>
    </source>
</evidence>
<keyword evidence="1" id="KW-0175">Coiled coil</keyword>
<protein>
    <recommendedName>
        <fullName evidence="4">HTH cro/C1-type domain-containing protein</fullName>
    </recommendedName>
</protein>
<comment type="caution">
    <text evidence="2">The sequence shown here is derived from an EMBL/GenBank/DDBJ whole genome shotgun (WGS) entry which is preliminary data.</text>
</comment>
<keyword evidence="3" id="KW-1185">Reference proteome</keyword>
<organism evidence="2 3">
    <name type="scientific">Flavobacterium aureirubrum</name>
    <dbReference type="NCBI Taxonomy" id="3133147"/>
    <lineage>
        <taxon>Bacteria</taxon>
        <taxon>Pseudomonadati</taxon>
        <taxon>Bacteroidota</taxon>
        <taxon>Flavobacteriia</taxon>
        <taxon>Flavobacteriales</taxon>
        <taxon>Flavobacteriaceae</taxon>
        <taxon>Flavobacterium</taxon>
    </lineage>
</organism>
<evidence type="ECO:0008006" key="4">
    <source>
        <dbReference type="Google" id="ProtNLM"/>
    </source>
</evidence>
<accession>A0ABU9N8B0</accession>
<evidence type="ECO:0000313" key="3">
    <source>
        <dbReference type="Proteomes" id="UP001460072"/>
    </source>
</evidence>
<gene>
    <name evidence="2" type="ORF">WFZ85_10275</name>
</gene>
<evidence type="ECO:0000256" key="1">
    <source>
        <dbReference type="SAM" id="Coils"/>
    </source>
</evidence>